<sequence>MKKPASLLLADPNSFVRILPLVRMEVNLLARIQRGPPPSSYTATFSIFRTNLRCSPSPPAFFCEMIFITPLIVLNYLFTSRSV</sequence>
<protein>
    <submittedName>
        <fullName evidence="1">Uncharacterized protein</fullName>
    </submittedName>
</protein>
<gene>
    <name evidence="1" type="ORF">I306_06534</name>
</gene>
<feature type="non-terminal residue" evidence="1">
    <location>
        <position position="1"/>
    </location>
</feature>
<name>A0ABR5BLL2_9TREE</name>
<evidence type="ECO:0000313" key="1">
    <source>
        <dbReference type="EMBL" id="KIR76518.1"/>
    </source>
</evidence>
<dbReference type="EMBL" id="KN848789">
    <property type="protein sequence ID" value="KIR76518.1"/>
    <property type="molecule type" value="Genomic_DNA"/>
</dbReference>
<keyword evidence="2" id="KW-1185">Reference proteome</keyword>
<reference evidence="1 2" key="1">
    <citation type="submission" date="2015-01" db="EMBL/GenBank/DDBJ databases">
        <title>The Genome Sequence of Cryptococcus gattii EJB2.</title>
        <authorList>
            <consortium name="The Broad Institute Genomics Platform"/>
            <person name="Cuomo C."/>
            <person name="Litvintseva A."/>
            <person name="Chen Y."/>
            <person name="Heitman J."/>
            <person name="Sun S."/>
            <person name="Springer D."/>
            <person name="Dromer F."/>
            <person name="Young S."/>
            <person name="Zeng Q."/>
            <person name="Gargeya S."/>
            <person name="Abouelleil A."/>
            <person name="Alvarado L."/>
            <person name="Chapman S.B."/>
            <person name="Gainer-Dewar J."/>
            <person name="Goldberg J."/>
            <person name="Griggs A."/>
            <person name="Gujja S."/>
            <person name="Hansen M."/>
            <person name="Howarth C."/>
            <person name="Imamovic A."/>
            <person name="Larimer J."/>
            <person name="Murphy C."/>
            <person name="Naylor J."/>
            <person name="Pearson M."/>
            <person name="Priest M."/>
            <person name="Roberts A."/>
            <person name="Saif S."/>
            <person name="Shea T."/>
            <person name="Sykes S."/>
            <person name="Wortman J."/>
            <person name="Nusbaum C."/>
            <person name="Birren B."/>
        </authorList>
    </citation>
    <scope>NUCLEOTIDE SEQUENCE [LARGE SCALE GENOMIC DNA]</scope>
    <source>
        <strain evidence="1 2">EJB2</strain>
    </source>
</reference>
<proteinExistence type="predicted"/>
<evidence type="ECO:0000313" key="2">
    <source>
        <dbReference type="Proteomes" id="UP000054272"/>
    </source>
</evidence>
<accession>A0ABR5BLL2</accession>
<organism evidence="1 2">
    <name type="scientific">Cryptococcus gattii EJB2</name>
    <dbReference type="NCBI Taxonomy" id="1296103"/>
    <lineage>
        <taxon>Eukaryota</taxon>
        <taxon>Fungi</taxon>
        <taxon>Dikarya</taxon>
        <taxon>Basidiomycota</taxon>
        <taxon>Agaricomycotina</taxon>
        <taxon>Tremellomycetes</taxon>
        <taxon>Tremellales</taxon>
        <taxon>Cryptococcaceae</taxon>
        <taxon>Cryptococcus</taxon>
        <taxon>Cryptococcus gattii species complex</taxon>
    </lineage>
</organism>
<dbReference type="Proteomes" id="UP000054272">
    <property type="component" value="Unassembled WGS sequence"/>
</dbReference>